<name>A0A5C8ZG47_9ACTN</name>
<dbReference type="RefSeq" id="WP_147926846.1">
    <property type="nucleotide sequence ID" value="NZ_VKAC01000007.1"/>
</dbReference>
<dbReference type="Pfam" id="PF13559">
    <property type="entry name" value="DUF4129"/>
    <property type="match status" value="1"/>
</dbReference>
<keyword evidence="2" id="KW-0812">Transmembrane</keyword>
<dbReference type="InterPro" id="IPR025403">
    <property type="entry name" value="TgpA-like_C"/>
</dbReference>
<keyword evidence="5" id="KW-1185">Reference proteome</keyword>
<evidence type="ECO:0000259" key="3">
    <source>
        <dbReference type="Pfam" id="PF13559"/>
    </source>
</evidence>
<evidence type="ECO:0000313" key="4">
    <source>
        <dbReference type="EMBL" id="TXR55790.1"/>
    </source>
</evidence>
<gene>
    <name evidence="4" type="ORF">FMM08_13305</name>
</gene>
<keyword evidence="2" id="KW-0472">Membrane</keyword>
<keyword evidence="2" id="KW-1133">Transmembrane helix</keyword>
<evidence type="ECO:0000256" key="1">
    <source>
        <dbReference type="SAM" id="MobiDB-lite"/>
    </source>
</evidence>
<protein>
    <submittedName>
        <fullName evidence="4">DUF4129 domain-containing protein</fullName>
    </submittedName>
</protein>
<comment type="caution">
    <text evidence="4">The sequence shown here is derived from an EMBL/GenBank/DDBJ whole genome shotgun (WGS) entry which is preliminary data.</text>
</comment>
<dbReference type="Proteomes" id="UP000321234">
    <property type="component" value="Unassembled WGS sequence"/>
</dbReference>
<accession>A0A5C8ZG47</accession>
<feature type="domain" description="Protein-glutamine gamma-glutamyltransferase-like C-terminal" evidence="3">
    <location>
        <begin position="139"/>
        <end position="217"/>
    </location>
</feature>
<reference evidence="4 5" key="1">
    <citation type="submission" date="2019-07" db="EMBL/GenBank/DDBJ databases">
        <title>Quadrisphaera sp. strain DD2A genome sequencing and assembly.</title>
        <authorList>
            <person name="Kim I."/>
        </authorList>
    </citation>
    <scope>NUCLEOTIDE SEQUENCE [LARGE SCALE GENOMIC DNA]</scope>
    <source>
        <strain evidence="4 5">DD2A</strain>
    </source>
</reference>
<feature type="compositionally biased region" description="Pro residues" evidence="1">
    <location>
        <begin position="31"/>
        <end position="43"/>
    </location>
</feature>
<proteinExistence type="predicted"/>
<evidence type="ECO:0000256" key="2">
    <source>
        <dbReference type="SAM" id="Phobius"/>
    </source>
</evidence>
<sequence>MAGTAVAALLVVLAAAAEGLTTPSGRTPSLPGAPLPTPTPTRPPTTLTPSAGGQALDVPGWLVAALVAVVVALVAVVVVLVVRRLLQRRASREEVLDPLDDATAASGAVLAAPVVRRGIARSLEVLQAPRDLDDAVVCAWLGLEEAAADAGVARAPAETPTEFTGRLLSRVPADREAVEVLRALYSRARFGARPGATSSRSVEQDDDDAERARAALRALARSWDAQRDEPLDEQGGAR</sequence>
<dbReference type="OrthoDB" id="5198230at2"/>
<dbReference type="AlphaFoldDB" id="A0A5C8ZG47"/>
<feature type="region of interest" description="Disordered" evidence="1">
    <location>
        <begin position="23"/>
        <end position="51"/>
    </location>
</feature>
<dbReference type="EMBL" id="VKAC01000007">
    <property type="protein sequence ID" value="TXR55790.1"/>
    <property type="molecule type" value="Genomic_DNA"/>
</dbReference>
<feature type="transmembrane region" description="Helical" evidence="2">
    <location>
        <begin position="61"/>
        <end position="82"/>
    </location>
</feature>
<organism evidence="4 5">
    <name type="scientific">Quadrisphaera setariae</name>
    <dbReference type="NCBI Taxonomy" id="2593304"/>
    <lineage>
        <taxon>Bacteria</taxon>
        <taxon>Bacillati</taxon>
        <taxon>Actinomycetota</taxon>
        <taxon>Actinomycetes</taxon>
        <taxon>Kineosporiales</taxon>
        <taxon>Kineosporiaceae</taxon>
        <taxon>Quadrisphaera</taxon>
    </lineage>
</organism>
<evidence type="ECO:0000313" key="5">
    <source>
        <dbReference type="Proteomes" id="UP000321234"/>
    </source>
</evidence>